<comment type="caution">
    <text evidence="2">The sequence shown here is derived from an EMBL/GenBank/DDBJ whole genome shotgun (WGS) entry which is preliminary data.</text>
</comment>
<proteinExistence type="predicted"/>
<gene>
    <name evidence="2" type="ORF">BYL167_LOCUS5502</name>
</gene>
<dbReference type="Pfam" id="PF25562">
    <property type="entry name" value="CNBH_CNNM2_C"/>
    <property type="match status" value="1"/>
</dbReference>
<dbReference type="EMBL" id="CAJOBH010001261">
    <property type="protein sequence ID" value="CAF3844758.1"/>
    <property type="molecule type" value="Genomic_DNA"/>
</dbReference>
<sequence length="266" mass="30611">MIEGADFFIDNHRKIQRKRTKTMNFTALVKRPIKGPSISLRLKIAVFQFLSTNVPQFSSAFMSQEILKVIPHYNVYAIIEQQTNQSANFIYLYKKRLRCELFTLVLQGTVTLESDIEHIMSTVGSFSFFLQHRHFELHVLQIHRLVWLTAIQAIQRQSSSDQSKKISSWTNVPINKSNLTNFQSIFLNEKYILHHTKQTAKENTNTYDPSSLSVFEKLDSSDIDNHDNSNKQEQTSSHGDHSSEKHQPSIATIACNPILLNLSSNE</sequence>
<reference evidence="2" key="1">
    <citation type="submission" date="2021-02" db="EMBL/GenBank/DDBJ databases">
        <authorList>
            <person name="Nowell W R."/>
        </authorList>
    </citation>
    <scope>NUCLEOTIDE SEQUENCE</scope>
</reference>
<feature type="region of interest" description="Disordered" evidence="1">
    <location>
        <begin position="222"/>
        <end position="250"/>
    </location>
</feature>
<feature type="compositionally biased region" description="Basic and acidic residues" evidence="1">
    <location>
        <begin position="238"/>
        <end position="247"/>
    </location>
</feature>
<dbReference type="Proteomes" id="UP000681967">
    <property type="component" value="Unassembled WGS sequence"/>
</dbReference>
<evidence type="ECO:0000256" key="1">
    <source>
        <dbReference type="SAM" id="MobiDB-lite"/>
    </source>
</evidence>
<name>A0A8S2KJR6_9BILA</name>
<dbReference type="AlphaFoldDB" id="A0A8S2KJR6"/>
<accession>A0A8S2KJR6</accession>
<evidence type="ECO:0000313" key="2">
    <source>
        <dbReference type="EMBL" id="CAF3844758.1"/>
    </source>
</evidence>
<organism evidence="2 3">
    <name type="scientific">Rotaria magnacalcarata</name>
    <dbReference type="NCBI Taxonomy" id="392030"/>
    <lineage>
        <taxon>Eukaryota</taxon>
        <taxon>Metazoa</taxon>
        <taxon>Spiralia</taxon>
        <taxon>Gnathifera</taxon>
        <taxon>Rotifera</taxon>
        <taxon>Eurotatoria</taxon>
        <taxon>Bdelloidea</taxon>
        <taxon>Philodinida</taxon>
        <taxon>Philodinidae</taxon>
        <taxon>Rotaria</taxon>
    </lineage>
</organism>
<evidence type="ECO:0000313" key="3">
    <source>
        <dbReference type="Proteomes" id="UP000681967"/>
    </source>
</evidence>
<protein>
    <submittedName>
        <fullName evidence="2">Uncharacterized protein</fullName>
    </submittedName>
</protein>